<keyword evidence="3" id="KW-1185">Reference proteome</keyword>
<sequence>METTAQRTYGGLPAVVGAAAFTLTWFVLGFVSDGYRMWDITVDSYSSIAQPISGLGLGSTAPVMNAAFVIGGILVSAGVWTAMSRWPGADRRPVMWARWLVSASGAGMAMCGIFTLESILLHTLGFLLAAVLPGIGFIVAARALRGTVHRRLAGWLWFAGPATLAGVAGYMATFNAVDAGNNVGVAGLIERVLLVVLMGSIAAIGLTGGGSDR</sequence>
<feature type="transmembrane region" description="Helical" evidence="1">
    <location>
        <begin position="95"/>
        <end position="115"/>
    </location>
</feature>
<feature type="transmembrane region" description="Helical" evidence="1">
    <location>
        <begin position="121"/>
        <end position="140"/>
    </location>
</feature>
<dbReference type="Proteomes" id="UP001519654">
    <property type="component" value="Unassembled WGS sequence"/>
</dbReference>
<keyword evidence="1" id="KW-1133">Transmembrane helix</keyword>
<dbReference type="RefSeq" id="WP_215791220.1">
    <property type="nucleotide sequence ID" value="NZ_JAHKKG010000008.1"/>
</dbReference>
<comment type="caution">
    <text evidence="2">The sequence shown here is derived from an EMBL/GenBank/DDBJ whole genome shotgun (WGS) entry which is preliminary data.</text>
</comment>
<proteinExistence type="predicted"/>
<evidence type="ECO:0000313" key="3">
    <source>
        <dbReference type="Proteomes" id="UP001519654"/>
    </source>
</evidence>
<dbReference type="Pfam" id="PF06197">
    <property type="entry name" value="DUF998"/>
    <property type="match status" value="1"/>
</dbReference>
<dbReference type="EMBL" id="JAHKKG010000008">
    <property type="protein sequence ID" value="MBU2667013.1"/>
    <property type="molecule type" value="Genomic_DNA"/>
</dbReference>
<name>A0ABS5YUG5_9ACTN</name>
<evidence type="ECO:0000256" key="1">
    <source>
        <dbReference type="SAM" id="Phobius"/>
    </source>
</evidence>
<gene>
    <name evidence="2" type="ORF">KOI35_26220</name>
</gene>
<keyword evidence="1" id="KW-0472">Membrane</keyword>
<keyword evidence="1" id="KW-0812">Transmembrane</keyword>
<feature type="transmembrane region" description="Helical" evidence="1">
    <location>
        <begin position="12"/>
        <end position="31"/>
    </location>
</feature>
<feature type="transmembrane region" description="Helical" evidence="1">
    <location>
        <begin position="192"/>
        <end position="210"/>
    </location>
</feature>
<reference evidence="2 3" key="1">
    <citation type="submission" date="2021-06" db="EMBL/GenBank/DDBJ databases">
        <title>Actinoplanes lichenicola sp. nov., and Actinoplanes ovalisporus sp. nov., isolated from lichen in Thailand.</title>
        <authorList>
            <person name="Saeng-In P."/>
            <person name="Kanchanasin P."/>
            <person name="Yuki M."/>
            <person name="Kudo T."/>
            <person name="Ohkuma M."/>
            <person name="Phongsopitanun W."/>
            <person name="Tanasupawat S."/>
        </authorList>
    </citation>
    <scope>NUCLEOTIDE SEQUENCE [LARGE SCALE GENOMIC DNA]</scope>
    <source>
        <strain evidence="2 3">NBRC 110975</strain>
    </source>
</reference>
<dbReference type="InterPro" id="IPR009339">
    <property type="entry name" value="DUF998"/>
</dbReference>
<evidence type="ECO:0000313" key="2">
    <source>
        <dbReference type="EMBL" id="MBU2667013.1"/>
    </source>
</evidence>
<feature type="transmembrane region" description="Helical" evidence="1">
    <location>
        <begin position="152"/>
        <end position="172"/>
    </location>
</feature>
<protein>
    <submittedName>
        <fullName evidence="2">DUF998 domain-containing protein</fullName>
    </submittedName>
</protein>
<feature type="transmembrane region" description="Helical" evidence="1">
    <location>
        <begin position="63"/>
        <end position="83"/>
    </location>
</feature>
<organism evidence="2 3">
    <name type="scientific">Paractinoplanes bogorensis</name>
    <dbReference type="NCBI Taxonomy" id="1610840"/>
    <lineage>
        <taxon>Bacteria</taxon>
        <taxon>Bacillati</taxon>
        <taxon>Actinomycetota</taxon>
        <taxon>Actinomycetes</taxon>
        <taxon>Micromonosporales</taxon>
        <taxon>Micromonosporaceae</taxon>
        <taxon>Paractinoplanes</taxon>
    </lineage>
</organism>
<accession>A0ABS5YUG5</accession>